<keyword evidence="2" id="KW-1185">Reference proteome</keyword>
<reference evidence="1 2" key="1">
    <citation type="submission" date="2016-11" db="EMBL/GenBank/DDBJ databases">
        <title>Paenibacillus species isolates.</title>
        <authorList>
            <person name="Beno S.M."/>
        </authorList>
    </citation>
    <scope>NUCLEOTIDE SEQUENCE [LARGE SCALE GENOMIC DNA]</scope>
    <source>
        <strain evidence="1 2">FSL H7-0433</strain>
    </source>
</reference>
<organism evidence="1 2">
    <name type="scientific">Paenibacillus odorifer</name>
    <dbReference type="NCBI Taxonomy" id="189426"/>
    <lineage>
        <taxon>Bacteria</taxon>
        <taxon>Bacillati</taxon>
        <taxon>Bacillota</taxon>
        <taxon>Bacilli</taxon>
        <taxon>Bacillales</taxon>
        <taxon>Paenibacillaceae</taxon>
        <taxon>Paenibacillus</taxon>
    </lineage>
</organism>
<evidence type="ECO:0000313" key="1">
    <source>
        <dbReference type="EMBL" id="OMC95507.1"/>
    </source>
</evidence>
<protein>
    <recommendedName>
        <fullName evidence="3">HEPN domain-containing protein</fullName>
    </recommendedName>
</protein>
<dbReference type="EMBL" id="MPVP01000644">
    <property type="protein sequence ID" value="OMC95507.1"/>
    <property type="molecule type" value="Genomic_DNA"/>
</dbReference>
<evidence type="ECO:0000313" key="2">
    <source>
        <dbReference type="Proteomes" id="UP000187158"/>
    </source>
</evidence>
<comment type="caution">
    <text evidence="1">The sequence shown here is derived from an EMBL/GenBank/DDBJ whole genome shotgun (WGS) entry which is preliminary data.</text>
</comment>
<proteinExistence type="predicted"/>
<gene>
    <name evidence="1" type="ORF">BSO21_33785</name>
</gene>
<dbReference type="RefSeq" id="WP_076221007.1">
    <property type="nucleotide sequence ID" value="NZ_MPTM01000001.1"/>
</dbReference>
<evidence type="ECO:0008006" key="3">
    <source>
        <dbReference type="Google" id="ProtNLM"/>
    </source>
</evidence>
<dbReference type="Proteomes" id="UP000187158">
    <property type="component" value="Unassembled WGS sequence"/>
</dbReference>
<sequence length="140" mass="16505">MEKRLQDKINDYYQLAQNQMKLVNIMKRHNQFKAAFYLCHSALISMIRALYIYENKTELDPEIALIDLLLLLHTDYNPALEIVVFVGELNYMVNRKGQELEIIKTEDINKVITRVKEVLSELCKRMGIELCLLFCPNHMI</sequence>
<name>A0ABX3GFG1_9BACL</name>
<accession>A0ABX3GFG1</accession>